<feature type="transmembrane region" description="Helical" evidence="1">
    <location>
        <begin position="46"/>
        <end position="71"/>
    </location>
</feature>
<keyword evidence="1" id="KW-1133">Transmembrane helix</keyword>
<dbReference type="Pfam" id="PF06993">
    <property type="entry name" value="DUF1304"/>
    <property type="match status" value="1"/>
</dbReference>
<dbReference type="EMBL" id="CAQI01000044">
    <property type="protein sequence ID" value="CCQ46390.1"/>
    <property type="molecule type" value="Genomic_DNA"/>
</dbReference>
<comment type="caution">
    <text evidence="2">The sequence shown here is derived from an EMBL/GenBank/DDBJ whole genome shotgun (WGS) entry which is preliminary data.</text>
</comment>
<sequence length="127" mass="13792">MNLLSQIFAGTTALALIAVGLLEIFRHGDRRFYRIFLIKPEDVPAVRMWAMNIGAYNITFGLGILAGLWLLNGAGNTAGGSAVVIFCCAGQVLLGVWLWVTEKRLLFSAIGQSLGPGLALLFYAMFR</sequence>
<feature type="transmembrane region" description="Helical" evidence="1">
    <location>
        <begin position="77"/>
        <end position="98"/>
    </location>
</feature>
<proteinExistence type="predicted"/>
<dbReference type="Proteomes" id="UP000035722">
    <property type="component" value="Unassembled WGS sequence"/>
</dbReference>
<evidence type="ECO:0000313" key="2">
    <source>
        <dbReference type="EMBL" id="CCQ46390.1"/>
    </source>
</evidence>
<keyword evidence="3" id="KW-1185">Reference proteome</keyword>
<feature type="transmembrane region" description="Helical" evidence="1">
    <location>
        <begin position="6"/>
        <end position="25"/>
    </location>
</feature>
<dbReference type="OrthoDB" id="3830699at2"/>
<dbReference type="AlphaFoldDB" id="A0A024H2I0"/>
<gene>
    <name evidence="2" type="ORF">ARTSIC4J27_2353</name>
</gene>
<dbReference type="InterPro" id="IPR009732">
    <property type="entry name" value="DUF1304"/>
</dbReference>
<protein>
    <submittedName>
        <fullName evidence="2">Putative membrane protein</fullName>
    </submittedName>
</protein>
<feature type="transmembrane region" description="Helical" evidence="1">
    <location>
        <begin position="105"/>
        <end position="126"/>
    </location>
</feature>
<accession>A0A024H2I0</accession>
<keyword evidence="1" id="KW-0812">Transmembrane</keyword>
<evidence type="ECO:0000313" key="3">
    <source>
        <dbReference type="Proteomes" id="UP000035722"/>
    </source>
</evidence>
<name>A0A024H2I0_9MICC</name>
<reference evidence="3" key="1">
    <citation type="journal article" date="2014" name="Genome Announc.">
        <title>Genome Sequence of Arthrobacter siccitolerans 4J27, a Xeroprotectant-Producing Desiccation-Tolerant Microorganism.</title>
        <authorList>
            <person name="Manzanera M."/>
            <person name="Santa-Cruz-Calvo L."/>
            <person name="Vilchez J.I."/>
            <person name="Garcia-Fontana C."/>
            <person name="Silva-Castro G.A."/>
            <person name="Calvo C."/>
            <person name="Gonzalez-Lopez J."/>
        </authorList>
    </citation>
    <scope>NUCLEOTIDE SEQUENCE [LARGE SCALE GENOMIC DNA]</scope>
    <source>
        <strain evidence="3">4J27</strain>
    </source>
</reference>
<dbReference type="STRING" id="861266.ARTSIC4J27_2353"/>
<organism evidence="2 3">
    <name type="scientific">Pseudarthrobacter siccitolerans</name>
    <dbReference type="NCBI Taxonomy" id="861266"/>
    <lineage>
        <taxon>Bacteria</taxon>
        <taxon>Bacillati</taxon>
        <taxon>Actinomycetota</taxon>
        <taxon>Actinomycetes</taxon>
        <taxon>Micrococcales</taxon>
        <taxon>Micrococcaceae</taxon>
        <taxon>Pseudarthrobacter</taxon>
    </lineage>
</organism>
<evidence type="ECO:0000256" key="1">
    <source>
        <dbReference type="SAM" id="Phobius"/>
    </source>
</evidence>
<keyword evidence="1" id="KW-0472">Membrane</keyword>
<dbReference type="RefSeq" id="WP_050055316.1">
    <property type="nucleotide sequence ID" value="NZ_CAQI01000044.1"/>
</dbReference>